<reference evidence="1" key="2">
    <citation type="submission" date="2020-05" db="UniProtKB">
        <authorList>
            <consortium name="EnsemblMetazoa"/>
        </authorList>
    </citation>
    <scope>IDENTIFICATION</scope>
    <source>
        <strain evidence="1">IAEA</strain>
    </source>
</reference>
<protein>
    <submittedName>
        <fullName evidence="1">Uncharacterized protein</fullName>
    </submittedName>
</protein>
<dbReference type="AlphaFoldDB" id="A0A1B0BUT4"/>
<sequence>MHLILKLSNIKHNTSECVEKANSLASISDFFKNTMKTKPKSDLQYLFASGSKSNVKISQIPLVQELQAEWRQNCTTHTSPNKGNSINNDPKEQDTENIRKFVSHIVSNKDDTQGIYKQTPICNGENLANLLFRQFYQAPTKTKHYAVSNDDSPHIQQTQLFFTAQAASCPMLIEDQQCSKPLIEALSERCSTERPSAETKSVNEKVFLFFAGGYKLIPYNEYSSFDNRADFNYAPMQEKKTACKNFEVYDVY</sequence>
<dbReference type="Proteomes" id="UP000092460">
    <property type="component" value="Unassembled WGS sequence"/>
</dbReference>
<accession>A0A1B0BUT4</accession>
<evidence type="ECO:0000313" key="2">
    <source>
        <dbReference type="Proteomes" id="UP000092460"/>
    </source>
</evidence>
<keyword evidence="2" id="KW-1185">Reference proteome</keyword>
<proteinExistence type="predicted"/>
<dbReference type="EnsemblMetazoa" id="GPPI041130-RA">
    <property type="protein sequence ID" value="GPPI041130-PA"/>
    <property type="gene ID" value="GPPI041130"/>
</dbReference>
<reference evidence="2" key="1">
    <citation type="submission" date="2015-01" db="EMBL/GenBank/DDBJ databases">
        <authorList>
            <person name="Aksoy S."/>
            <person name="Warren W."/>
            <person name="Wilson R.K."/>
        </authorList>
    </citation>
    <scope>NUCLEOTIDE SEQUENCE [LARGE SCALE GENOMIC DNA]</scope>
    <source>
        <strain evidence="2">IAEA</strain>
    </source>
</reference>
<dbReference type="STRING" id="67801.A0A1B0BUT4"/>
<name>A0A1B0BUT4_9MUSC</name>
<evidence type="ECO:0000313" key="1">
    <source>
        <dbReference type="EnsemblMetazoa" id="GPPI041130-PA"/>
    </source>
</evidence>
<dbReference type="EMBL" id="JXJN01020918">
    <property type="status" value="NOT_ANNOTATED_CDS"/>
    <property type="molecule type" value="Genomic_DNA"/>
</dbReference>
<organism evidence="1 2">
    <name type="scientific">Glossina palpalis gambiensis</name>
    <dbReference type="NCBI Taxonomy" id="67801"/>
    <lineage>
        <taxon>Eukaryota</taxon>
        <taxon>Metazoa</taxon>
        <taxon>Ecdysozoa</taxon>
        <taxon>Arthropoda</taxon>
        <taxon>Hexapoda</taxon>
        <taxon>Insecta</taxon>
        <taxon>Pterygota</taxon>
        <taxon>Neoptera</taxon>
        <taxon>Endopterygota</taxon>
        <taxon>Diptera</taxon>
        <taxon>Brachycera</taxon>
        <taxon>Muscomorpha</taxon>
        <taxon>Hippoboscoidea</taxon>
        <taxon>Glossinidae</taxon>
        <taxon>Glossina</taxon>
    </lineage>
</organism>
<dbReference type="VEuPathDB" id="VectorBase:GPPI041130"/>